<sequence length="60" mass="6158">MVLKSLKSFCSDRTGGTAVEYGLLLGLISIGLLAGLEAFSNSLSDTFGTITNTIDSAGTE</sequence>
<comment type="caution">
    <text evidence="2">The sequence shown here is derived from an EMBL/GenBank/DDBJ whole genome shotgun (WGS) entry which is preliminary data.</text>
</comment>
<keyword evidence="3" id="KW-1185">Reference proteome</keyword>
<evidence type="ECO:0000256" key="1">
    <source>
        <dbReference type="SAM" id="Phobius"/>
    </source>
</evidence>
<evidence type="ECO:0000313" key="2">
    <source>
        <dbReference type="EMBL" id="GLR48935.1"/>
    </source>
</evidence>
<evidence type="ECO:0000313" key="3">
    <source>
        <dbReference type="Proteomes" id="UP001156702"/>
    </source>
</evidence>
<dbReference type="Proteomes" id="UP001156702">
    <property type="component" value="Unassembled WGS sequence"/>
</dbReference>
<dbReference type="InterPro" id="IPR007047">
    <property type="entry name" value="Flp_Fap"/>
</dbReference>
<accession>A0ABQ5ZBE0</accession>
<dbReference type="EMBL" id="BSOP01000002">
    <property type="protein sequence ID" value="GLR48935.1"/>
    <property type="molecule type" value="Genomic_DNA"/>
</dbReference>
<reference evidence="3" key="1">
    <citation type="journal article" date="2019" name="Int. J. Syst. Evol. Microbiol.">
        <title>The Global Catalogue of Microorganisms (GCM) 10K type strain sequencing project: providing services to taxonomists for standard genome sequencing and annotation.</title>
        <authorList>
            <consortium name="The Broad Institute Genomics Platform"/>
            <consortium name="The Broad Institute Genome Sequencing Center for Infectious Disease"/>
            <person name="Wu L."/>
            <person name="Ma J."/>
        </authorList>
    </citation>
    <scope>NUCLEOTIDE SEQUENCE [LARGE SCALE GENOMIC DNA]</scope>
    <source>
        <strain evidence="3">NBRC 102122</strain>
    </source>
</reference>
<keyword evidence="1" id="KW-0812">Transmembrane</keyword>
<gene>
    <name evidence="2" type="ORF">GCM10007923_01390</name>
</gene>
<keyword evidence="1" id="KW-1133">Transmembrane helix</keyword>
<keyword evidence="1" id="KW-0472">Membrane</keyword>
<organism evidence="2 3">
    <name type="scientific">Shinella yambaruensis</name>
    <dbReference type="NCBI Taxonomy" id="415996"/>
    <lineage>
        <taxon>Bacteria</taxon>
        <taxon>Pseudomonadati</taxon>
        <taxon>Pseudomonadota</taxon>
        <taxon>Alphaproteobacteria</taxon>
        <taxon>Hyphomicrobiales</taxon>
        <taxon>Rhizobiaceae</taxon>
        <taxon>Shinella</taxon>
    </lineage>
</organism>
<evidence type="ECO:0008006" key="4">
    <source>
        <dbReference type="Google" id="ProtNLM"/>
    </source>
</evidence>
<name>A0ABQ5ZBE0_9HYPH</name>
<protein>
    <recommendedName>
        <fullName evidence="4">Pilus assembly protein Flp/PilA</fullName>
    </recommendedName>
</protein>
<dbReference type="RefSeq" id="WP_244769355.1">
    <property type="nucleotide sequence ID" value="NZ_BSOP01000002.1"/>
</dbReference>
<proteinExistence type="predicted"/>
<dbReference type="Pfam" id="PF04964">
    <property type="entry name" value="Flp_Fap"/>
    <property type="match status" value="1"/>
</dbReference>
<feature type="transmembrane region" description="Helical" evidence="1">
    <location>
        <begin position="21"/>
        <end position="39"/>
    </location>
</feature>